<gene>
    <name evidence="10" type="ORF">PPSIR1_40605</name>
</gene>
<dbReference type="InterPro" id="IPR000620">
    <property type="entry name" value="EamA_dom"/>
</dbReference>
<evidence type="ECO:0000313" key="10">
    <source>
        <dbReference type="EMBL" id="EDM81323.1"/>
    </source>
</evidence>
<feature type="transmembrane region" description="Helical" evidence="8">
    <location>
        <begin position="224"/>
        <end position="241"/>
    </location>
</feature>
<keyword evidence="6 8" id="KW-1133">Transmembrane helix</keyword>
<evidence type="ECO:0000259" key="9">
    <source>
        <dbReference type="Pfam" id="PF00892"/>
    </source>
</evidence>
<name>A6FYQ1_9BACT</name>
<evidence type="ECO:0000256" key="7">
    <source>
        <dbReference type="ARBA" id="ARBA00023136"/>
    </source>
</evidence>
<dbReference type="Proteomes" id="UP000005801">
    <property type="component" value="Unassembled WGS sequence"/>
</dbReference>
<feature type="domain" description="EamA" evidence="9">
    <location>
        <begin position="18"/>
        <end position="151"/>
    </location>
</feature>
<reference evidence="10 11" key="1">
    <citation type="submission" date="2007-06" db="EMBL/GenBank/DDBJ databases">
        <authorList>
            <person name="Shimkets L."/>
            <person name="Ferriera S."/>
            <person name="Johnson J."/>
            <person name="Kravitz S."/>
            <person name="Beeson K."/>
            <person name="Sutton G."/>
            <person name="Rogers Y.-H."/>
            <person name="Friedman R."/>
            <person name="Frazier M."/>
            <person name="Venter J.C."/>
        </authorList>
    </citation>
    <scope>NUCLEOTIDE SEQUENCE [LARGE SCALE GENOMIC DNA]</scope>
    <source>
        <strain evidence="10 11">SIR-1</strain>
    </source>
</reference>
<keyword evidence="11" id="KW-1185">Reference proteome</keyword>
<dbReference type="PANTHER" id="PTHR22911:SF137">
    <property type="entry name" value="SOLUTE CARRIER FAMILY 35 MEMBER G2-RELATED"/>
    <property type="match status" value="1"/>
</dbReference>
<feature type="transmembrane region" description="Helical" evidence="8">
    <location>
        <begin position="186"/>
        <end position="204"/>
    </location>
</feature>
<evidence type="ECO:0000256" key="3">
    <source>
        <dbReference type="ARBA" id="ARBA00022448"/>
    </source>
</evidence>
<evidence type="ECO:0000256" key="2">
    <source>
        <dbReference type="ARBA" id="ARBA00007362"/>
    </source>
</evidence>
<feature type="transmembrane region" description="Helical" evidence="8">
    <location>
        <begin position="83"/>
        <end position="102"/>
    </location>
</feature>
<evidence type="ECO:0000256" key="1">
    <source>
        <dbReference type="ARBA" id="ARBA00004651"/>
    </source>
</evidence>
<dbReference type="EMBL" id="ABCS01000004">
    <property type="protein sequence ID" value="EDM81323.1"/>
    <property type="molecule type" value="Genomic_DNA"/>
</dbReference>
<dbReference type="AlphaFoldDB" id="A6FYQ1"/>
<dbReference type="InterPro" id="IPR004626">
    <property type="entry name" value="RarD"/>
</dbReference>
<comment type="similarity">
    <text evidence="2">Belongs to the EamA transporter family.</text>
</comment>
<dbReference type="eggNOG" id="COG2962">
    <property type="taxonomic scope" value="Bacteria"/>
</dbReference>
<comment type="caution">
    <text evidence="10">The sequence shown here is derived from an EMBL/GenBank/DDBJ whole genome shotgun (WGS) entry which is preliminary data.</text>
</comment>
<evidence type="ECO:0000256" key="4">
    <source>
        <dbReference type="ARBA" id="ARBA00022475"/>
    </source>
</evidence>
<protein>
    <submittedName>
        <fullName evidence="10">RarD protein</fullName>
    </submittedName>
</protein>
<feature type="transmembrane region" description="Helical" evidence="8">
    <location>
        <begin position="108"/>
        <end position="128"/>
    </location>
</feature>
<evidence type="ECO:0000256" key="5">
    <source>
        <dbReference type="ARBA" id="ARBA00022692"/>
    </source>
</evidence>
<feature type="transmembrane region" description="Helical" evidence="8">
    <location>
        <begin position="158"/>
        <end position="174"/>
    </location>
</feature>
<dbReference type="OrthoDB" id="369870at2"/>
<keyword evidence="5 8" id="KW-0812">Transmembrane</keyword>
<proteinExistence type="inferred from homology"/>
<evidence type="ECO:0000256" key="8">
    <source>
        <dbReference type="SAM" id="Phobius"/>
    </source>
</evidence>
<dbReference type="GO" id="GO:0005886">
    <property type="term" value="C:plasma membrane"/>
    <property type="evidence" value="ECO:0007669"/>
    <property type="project" value="UniProtKB-SubCell"/>
</dbReference>
<keyword evidence="4" id="KW-1003">Cell membrane</keyword>
<keyword evidence="7 8" id="KW-0472">Membrane</keyword>
<comment type="subcellular location">
    <subcellularLocation>
        <location evidence="1">Cell membrane</location>
        <topology evidence="1">Multi-pass membrane protein</topology>
    </subcellularLocation>
</comment>
<accession>A6FYQ1</accession>
<dbReference type="RefSeq" id="WP_006969600.1">
    <property type="nucleotide sequence ID" value="NZ_ABCS01000004.1"/>
</dbReference>
<feature type="transmembrane region" description="Helical" evidence="8">
    <location>
        <begin position="276"/>
        <end position="294"/>
    </location>
</feature>
<evidence type="ECO:0000256" key="6">
    <source>
        <dbReference type="ARBA" id="ARBA00022989"/>
    </source>
</evidence>
<dbReference type="SUPFAM" id="SSF103481">
    <property type="entry name" value="Multidrug resistance efflux transporter EmrE"/>
    <property type="match status" value="2"/>
</dbReference>
<feature type="transmembrane region" description="Helical" evidence="8">
    <location>
        <begin position="46"/>
        <end position="63"/>
    </location>
</feature>
<dbReference type="NCBIfam" id="TIGR00688">
    <property type="entry name" value="rarD"/>
    <property type="match status" value="1"/>
</dbReference>
<sequence length="309" mass="33531">MTPTSEADGPSNGPAPLTLALAAYGSWGVLALFWKQLHHVPASEQLVHRVIWAAVVFVILAAWRGDLNAAKAAFVDRARRRRLLLSSTLLAINWFVFVYAVATDRVLHASLGYYINPIVSMLLGVFVLRERLRPLQWCAVGAAALGVALMVIGAGELPWIGVTVALAFGFYGLTRKTAEVEALPGNTIETALLALPCLAVLGWIELGSGDGGHFLSVDWKTTLLLLATGPATAFPVLWFTGAARRLPLYVIGFIQYITPTTHFLFAVLLFGETFTSGHAVAFGAIWSGVGLFVLDQVRELRRERRATHN</sequence>
<organism evidence="10 11">
    <name type="scientific">Plesiocystis pacifica SIR-1</name>
    <dbReference type="NCBI Taxonomy" id="391625"/>
    <lineage>
        <taxon>Bacteria</taxon>
        <taxon>Pseudomonadati</taxon>
        <taxon>Myxococcota</taxon>
        <taxon>Polyangia</taxon>
        <taxon>Nannocystales</taxon>
        <taxon>Nannocystaceae</taxon>
        <taxon>Plesiocystis</taxon>
    </lineage>
</organism>
<dbReference type="InterPro" id="IPR037185">
    <property type="entry name" value="EmrE-like"/>
</dbReference>
<feature type="transmembrane region" description="Helical" evidence="8">
    <location>
        <begin position="248"/>
        <end position="270"/>
    </location>
</feature>
<dbReference type="PANTHER" id="PTHR22911">
    <property type="entry name" value="ACYL-MALONYL CONDENSING ENZYME-RELATED"/>
    <property type="match status" value="1"/>
</dbReference>
<feature type="transmembrane region" description="Helical" evidence="8">
    <location>
        <begin position="12"/>
        <end position="34"/>
    </location>
</feature>
<dbReference type="Pfam" id="PF00892">
    <property type="entry name" value="EamA"/>
    <property type="match status" value="1"/>
</dbReference>
<evidence type="ECO:0000313" key="11">
    <source>
        <dbReference type="Proteomes" id="UP000005801"/>
    </source>
</evidence>
<feature type="transmembrane region" description="Helical" evidence="8">
    <location>
        <begin position="135"/>
        <end position="152"/>
    </location>
</feature>
<keyword evidence="3" id="KW-0813">Transport</keyword>